<reference evidence="1" key="1">
    <citation type="submission" date="2022-01" db="EMBL/GenBank/DDBJ databases">
        <title>Genome-Based Taxonomic Classification of the Phylum Actinobacteria.</title>
        <authorList>
            <person name="Gao Y."/>
        </authorList>
    </citation>
    <scope>NUCLEOTIDE SEQUENCE</scope>
    <source>
        <strain evidence="1">KLBMP 8922</strain>
    </source>
</reference>
<comment type="caution">
    <text evidence="1">The sequence shown here is derived from an EMBL/GenBank/DDBJ whole genome shotgun (WGS) entry which is preliminary data.</text>
</comment>
<gene>
    <name evidence="1" type="ORF">LZ495_33460</name>
</gene>
<accession>A0AA41Q701</accession>
<dbReference type="Proteomes" id="UP001165378">
    <property type="component" value="Unassembled WGS sequence"/>
</dbReference>
<name>A0AA41Q701_9ACTN</name>
<organism evidence="1 2">
    <name type="scientific">Yinghuangia soli</name>
    <dbReference type="NCBI Taxonomy" id="2908204"/>
    <lineage>
        <taxon>Bacteria</taxon>
        <taxon>Bacillati</taxon>
        <taxon>Actinomycetota</taxon>
        <taxon>Actinomycetes</taxon>
        <taxon>Kitasatosporales</taxon>
        <taxon>Streptomycetaceae</taxon>
        <taxon>Yinghuangia</taxon>
    </lineage>
</organism>
<keyword evidence="2" id="KW-1185">Reference proteome</keyword>
<protein>
    <submittedName>
        <fullName evidence="1">Uncharacterized protein</fullName>
    </submittedName>
</protein>
<sequence length="185" mass="20693">MRLDRDPGSPEADQTYWEYKALERVGPLHFGMLPETAVAAMYEAGFVCGSFERLGDFGLLPQTRTRFRRAGRPMHQTDVDAFYIDAALTCVAVDAGTGPRVTFDGMELIGRPAMDLQRELIGYLERTDREIRLSPDGVISADDLGILTLPQQVGELDLSRAIFSRTHYWANTMFDTIPGAALYLR</sequence>
<dbReference type="AlphaFoldDB" id="A0AA41Q701"/>
<evidence type="ECO:0000313" key="2">
    <source>
        <dbReference type="Proteomes" id="UP001165378"/>
    </source>
</evidence>
<proteinExistence type="predicted"/>
<dbReference type="RefSeq" id="WP_235056823.1">
    <property type="nucleotide sequence ID" value="NZ_JAKFHA010000030.1"/>
</dbReference>
<evidence type="ECO:0000313" key="1">
    <source>
        <dbReference type="EMBL" id="MCF2532100.1"/>
    </source>
</evidence>
<dbReference type="EMBL" id="JAKFHA010000030">
    <property type="protein sequence ID" value="MCF2532100.1"/>
    <property type="molecule type" value="Genomic_DNA"/>
</dbReference>